<reference evidence="1" key="1">
    <citation type="submission" date="2014-09" db="EMBL/GenBank/DDBJ databases">
        <authorList>
            <person name="Magalhaes I.L.F."/>
            <person name="Oliveira U."/>
            <person name="Santos F.R."/>
            <person name="Vidigal T.H.D.A."/>
            <person name="Brescovit A.D."/>
            <person name="Santos A.J."/>
        </authorList>
    </citation>
    <scope>NUCLEOTIDE SEQUENCE</scope>
    <source>
        <tissue evidence="1">Shoot tissue taken approximately 20 cm above the soil surface</tissue>
    </source>
</reference>
<name>A0A0A9BYA6_ARUDO</name>
<reference evidence="1" key="2">
    <citation type="journal article" date="2015" name="Data Brief">
        <title>Shoot transcriptome of the giant reed, Arundo donax.</title>
        <authorList>
            <person name="Barrero R.A."/>
            <person name="Guerrero F.D."/>
            <person name="Moolhuijzen P."/>
            <person name="Goolsby J.A."/>
            <person name="Tidwell J."/>
            <person name="Bellgard S.E."/>
            <person name="Bellgard M.I."/>
        </authorList>
    </citation>
    <scope>NUCLEOTIDE SEQUENCE</scope>
    <source>
        <tissue evidence="1">Shoot tissue taken approximately 20 cm above the soil surface</tissue>
    </source>
</reference>
<accession>A0A0A9BYA6</accession>
<dbReference type="EMBL" id="GBRH01228866">
    <property type="protein sequence ID" value="JAD69029.1"/>
    <property type="molecule type" value="Transcribed_RNA"/>
</dbReference>
<evidence type="ECO:0000313" key="1">
    <source>
        <dbReference type="EMBL" id="JAD69029.1"/>
    </source>
</evidence>
<proteinExistence type="predicted"/>
<sequence length="34" mass="4182">MLTLKNRILRAFTKKKEDTMPFVSFYFDYFTNQS</sequence>
<protein>
    <submittedName>
        <fullName evidence="1">Uncharacterized protein</fullName>
    </submittedName>
</protein>
<organism evidence="1">
    <name type="scientific">Arundo donax</name>
    <name type="common">Giant reed</name>
    <name type="synonym">Donax arundinaceus</name>
    <dbReference type="NCBI Taxonomy" id="35708"/>
    <lineage>
        <taxon>Eukaryota</taxon>
        <taxon>Viridiplantae</taxon>
        <taxon>Streptophyta</taxon>
        <taxon>Embryophyta</taxon>
        <taxon>Tracheophyta</taxon>
        <taxon>Spermatophyta</taxon>
        <taxon>Magnoliopsida</taxon>
        <taxon>Liliopsida</taxon>
        <taxon>Poales</taxon>
        <taxon>Poaceae</taxon>
        <taxon>PACMAD clade</taxon>
        <taxon>Arundinoideae</taxon>
        <taxon>Arundineae</taxon>
        <taxon>Arundo</taxon>
    </lineage>
</organism>
<dbReference type="AlphaFoldDB" id="A0A0A9BYA6"/>